<dbReference type="Pfam" id="PF08075">
    <property type="entry name" value="NOPS"/>
    <property type="match status" value="1"/>
</dbReference>
<dbReference type="InterPro" id="IPR000504">
    <property type="entry name" value="RRM_dom"/>
</dbReference>
<dbReference type="SMART" id="SM00360">
    <property type="entry name" value="RRM"/>
    <property type="match status" value="2"/>
</dbReference>
<dbReference type="GeneID" id="109540931"/>
<feature type="compositionally biased region" description="Low complexity" evidence="5">
    <location>
        <begin position="96"/>
        <end position="111"/>
    </location>
</feature>
<reference evidence="7" key="2">
    <citation type="submission" date="2024-08" db="UniProtKB">
        <authorList>
            <consortium name="EnsemblMetazoa"/>
        </authorList>
    </citation>
    <scope>IDENTIFICATION</scope>
</reference>
<organism evidence="7 8">
    <name type="scientific">Dendroctonus ponderosae</name>
    <name type="common">Mountain pine beetle</name>
    <dbReference type="NCBI Taxonomy" id="77166"/>
    <lineage>
        <taxon>Eukaryota</taxon>
        <taxon>Metazoa</taxon>
        <taxon>Ecdysozoa</taxon>
        <taxon>Arthropoda</taxon>
        <taxon>Hexapoda</taxon>
        <taxon>Insecta</taxon>
        <taxon>Pterygota</taxon>
        <taxon>Neoptera</taxon>
        <taxon>Endopterygota</taxon>
        <taxon>Coleoptera</taxon>
        <taxon>Polyphaga</taxon>
        <taxon>Cucujiformia</taxon>
        <taxon>Curculionidae</taxon>
        <taxon>Scolytinae</taxon>
        <taxon>Dendroctonus</taxon>
    </lineage>
</organism>
<dbReference type="GO" id="GO:0005634">
    <property type="term" value="C:nucleus"/>
    <property type="evidence" value="ECO:0007669"/>
    <property type="project" value="UniProtKB-ARBA"/>
</dbReference>
<feature type="region of interest" description="Disordered" evidence="5">
    <location>
        <begin position="519"/>
        <end position="591"/>
    </location>
</feature>
<dbReference type="GO" id="GO:0003723">
    <property type="term" value="F:RNA binding"/>
    <property type="evidence" value="ECO:0007669"/>
    <property type="project" value="UniProtKB-UniRule"/>
</dbReference>
<dbReference type="KEGG" id="dpa:109540931"/>
<feature type="coiled-coil region" evidence="4">
    <location>
        <begin position="399"/>
        <end position="431"/>
    </location>
</feature>
<dbReference type="AlphaFoldDB" id="A0AAR5PVK3"/>
<evidence type="ECO:0000259" key="6">
    <source>
        <dbReference type="PROSITE" id="PS50102"/>
    </source>
</evidence>
<evidence type="ECO:0000313" key="7">
    <source>
        <dbReference type="EnsemblMetazoa" id="XP_019765038.1"/>
    </source>
</evidence>
<keyword evidence="4" id="KW-0175">Coiled coil</keyword>
<dbReference type="InterPro" id="IPR012975">
    <property type="entry name" value="NOPS"/>
</dbReference>
<dbReference type="Pfam" id="PF00076">
    <property type="entry name" value="RRM_1"/>
    <property type="match status" value="2"/>
</dbReference>
<feature type="compositionally biased region" description="Basic and acidic residues" evidence="5">
    <location>
        <begin position="545"/>
        <end position="557"/>
    </location>
</feature>
<dbReference type="Proteomes" id="UP000019118">
    <property type="component" value="Unassembled WGS sequence"/>
</dbReference>
<dbReference type="InterPro" id="IPR012677">
    <property type="entry name" value="Nucleotide-bd_a/b_plait_sf"/>
</dbReference>
<dbReference type="PROSITE" id="PS50102">
    <property type="entry name" value="RRM"/>
    <property type="match status" value="2"/>
</dbReference>
<keyword evidence="8" id="KW-1185">Reference proteome</keyword>
<sequence length="591" mass="67311">MAEQAPTEVKLQPPAKQETPEQKSNGRESLNFTGPRRGRGGSRFNAGPMGRGGGYSNQAEAPKATAIVEKEPGETSNSSRDIEPAGPPRRGGGGPNRFNSGPGRGFGFRNRGPGGGERDQMNHQDFKGGRGRGRGGFRGGRSDQGRGGNQEEQSGEGEGGFRPRGPIDKVAERINSFQGPTFDLPPIDMSEKKFNGRNRLYVGNIGGEVTEEDLTEMFKSYGETAEIFLNKDKNFGFIKLDYHANAEKAKRELDGTLLKGRSLKIRFAPNSATIKLRNLTQFVTNELLYHSFLPFGEIEKAHVSVDERGKPTGEGYIHFARKFSATTAIKKCSEGCYFLTTSLQPVIVEPFEVVDDVDGFSDRNVTRKHPEFMKERDQPPRLARPNSFEFEYGQRWKVLYELHQQKEEALKKELQLEKEKLIAQMEYAKYEHETEMLRNQLRAREMDKDRQKREWEMKERLAEEERVRQEEVMRRQQEEMEARMIAAQEDMRRRQQENSLFMQAHNLDNLLDQQEQAYDQPPYGANSEHNVGGIDEDPKQFMSSYERHNRYEGRDGGQARASNAHSGRGHWVSDNRRGGGADEYQSKRRRF</sequence>
<evidence type="ECO:0000256" key="1">
    <source>
        <dbReference type="ARBA" id="ARBA00022737"/>
    </source>
</evidence>
<feature type="region of interest" description="Disordered" evidence="5">
    <location>
        <begin position="1"/>
        <end position="166"/>
    </location>
</feature>
<dbReference type="Gene3D" id="3.30.70.330">
    <property type="match status" value="2"/>
</dbReference>
<evidence type="ECO:0000313" key="8">
    <source>
        <dbReference type="Proteomes" id="UP000019118"/>
    </source>
</evidence>
<feature type="compositionally biased region" description="Basic and acidic residues" evidence="5">
    <location>
        <begin position="116"/>
        <end position="128"/>
    </location>
</feature>
<evidence type="ECO:0000256" key="5">
    <source>
        <dbReference type="SAM" id="MobiDB-lite"/>
    </source>
</evidence>
<feature type="coiled-coil region" evidence="4">
    <location>
        <begin position="459"/>
        <end position="497"/>
    </location>
</feature>
<protein>
    <recommendedName>
        <fullName evidence="6">RRM domain-containing protein</fullName>
    </recommendedName>
</protein>
<dbReference type="Gene3D" id="6.10.250.1170">
    <property type="match status" value="1"/>
</dbReference>
<dbReference type="EnsemblMetazoa" id="XM_019909479.1">
    <property type="protein sequence ID" value="XP_019765038.1"/>
    <property type="gene ID" value="LOC109540931"/>
</dbReference>
<reference evidence="8" key="1">
    <citation type="journal article" date="2013" name="Genome Biol.">
        <title>Draft genome of the mountain pine beetle, Dendroctonus ponderosae Hopkins, a major forest pest.</title>
        <authorList>
            <person name="Keeling C.I."/>
            <person name="Yuen M.M."/>
            <person name="Liao N.Y."/>
            <person name="Docking T.R."/>
            <person name="Chan S.K."/>
            <person name="Taylor G.A."/>
            <person name="Palmquist D.L."/>
            <person name="Jackman S.D."/>
            <person name="Nguyen A."/>
            <person name="Li M."/>
            <person name="Henderson H."/>
            <person name="Janes J.K."/>
            <person name="Zhao Y."/>
            <person name="Pandoh P."/>
            <person name="Moore R."/>
            <person name="Sperling F.A."/>
            <person name="Huber D.P."/>
            <person name="Birol I."/>
            <person name="Jones S.J."/>
            <person name="Bohlmann J."/>
        </authorList>
    </citation>
    <scope>NUCLEOTIDE SEQUENCE</scope>
</reference>
<proteinExistence type="predicted"/>
<accession>A0AAR5PVK3</accession>
<evidence type="ECO:0000256" key="4">
    <source>
        <dbReference type="SAM" id="Coils"/>
    </source>
</evidence>
<dbReference type="PANTHER" id="PTHR23189">
    <property type="entry name" value="RNA RECOGNITION MOTIF-CONTAINING"/>
    <property type="match status" value="1"/>
</dbReference>
<dbReference type="SUPFAM" id="SSF54928">
    <property type="entry name" value="RNA-binding domain, RBD"/>
    <property type="match status" value="1"/>
</dbReference>
<keyword evidence="2 3" id="KW-0694">RNA-binding</keyword>
<dbReference type="CDD" id="cd12945">
    <property type="entry name" value="NOPS_NONA_like"/>
    <property type="match status" value="1"/>
</dbReference>
<evidence type="ECO:0000256" key="3">
    <source>
        <dbReference type="PROSITE-ProRule" id="PRU00176"/>
    </source>
</evidence>
<evidence type="ECO:0000256" key="2">
    <source>
        <dbReference type="ARBA" id="ARBA00022884"/>
    </source>
</evidence>
<feature type="domain" description="RRM" evidence="6">
    <location>
        <begin position="198"/>
        <end position="270"/>
    </location>
</feature>
<name>A0AAR5PVK3_DENPD</name>
<feature type="compositionally biased region" description="Basic and acidic residues" evidence="5">
    <location>
        <begin position="571"/>
        <end position="591"/>
    </location>
</feature>
<feature type="domain" description="RRM" evidence="6">
    <location>
        <begin position="272"/>
        <end position="353"/>
    </location>
</feature>
<keyword evidence="1" id="KW-0677">Repeat</keyword>
<dbReference type="InterPro" id="IPR035979">
    <property type="entry name" value="RBD_domain_sf"/>
</dbReference>
<dbReference type="FunFam" id="3.30.70.330:FF:000043">
    <property type="entry name" value="paraspeckle component 1 isoform X1"/>
    <property type="match status" value="1"/>
</dbReference>
<dbReference type="FunFam" id="3.30.70.330:FF:000513">
    <property type="entry name" value="Splicing factor, proline-and glutamine-rich"/>
    <property type="match status" value="1"/>
</dbReference>